<dbReference type="Proteomes" id="UP001152531">
    <property type="component" value="Unassembled WGS sequence"/>
</dbReference>
<comment type="caution">
    <text evidence="1">The sequence shown here is derived from an EMBL/GenBank/DDBJ whole genome shotgun (WGS) entry which is preliminary data.</text>
</comment>
<gene>
    <name evidence="1" type="ORF">CLIB1444_03S11540</name>
</gene>
<evidence type="ECO:0000313" key="2">
    <source>
        <dbReference type="Proteomes" id="UP001152531"/>
    </source>
</evidence>
<organism evidence="1 2">
    <name type="scientific">[Candida] jaroonii</name>
    <dbReference type="NCBI Taxonomy" id="467808"/>
    <lineage>
        <taxon>Eukaryota</taxon>
        <taxon>Fungi</taxon>
        <taxon>Dikarya</taxon>
        <taxon>Ascomycota</taxon>
        <taxon>Saccharomycotina</taxon>
        <taxon>Pichiomycetes</taxon>
        <taxon>Debaryomycetaceae</taxon>
        <taxon>Yamadazyma</taxon>
    </lineage>
</organism>
<evidence type="ECO:0000313" key="1">
    <source>
        <dbReference type="EMBL" id="CAH6720422.1"/>
    </source>
</evidence>
<protein>
    <submittedName>
        <fullName evidence="1">Ribonuclease Z</fullName>
    </submittedName>
</protein>
<sequence>MITNRQSQRYFFGKVPEGTQRLLNENKFRLTKLKGIFLTGTLNTWSEIGGLPGLFLTIGDTTIKNVEVYSTCTKILNYIVATWRYFVFRKGVTININDVSDTPEPFIGDSSLMIKPVKIASTRPSIVIQDENKISRQLRKLVSLMFPLDTSSANNPDPESYKSDPNDSDIQNYVSIDDVDIKQFSSNQKSLNYLIRFVPIRGKFDVAKAKQLNIKPGELYRELTQGNPVMNEDNEMVYPHQVLGEDQHFKKVLILDIPNNDYLDNTIQQNWIPEDFGDEEIGLVYHLLGDDIDFTSEKYTNFIETFPSDCKHVINHKSLADDCISFKTFSVHLLKLRSLQSSHFNLPYSESYKPLPPNDHNIVKLHQLQNIEITPKDMKIDESQIFNKSWSQIYDENIEPLNLKGVQKDKVIDPKPLSIGLVHSELKDNVQITTLGTGSSLPAIDRNVISNLVRIPIEIDGEITFKSAIFDGGENTFGGLLRTFGYDGQWEKILKELGLIFLSHLHADHHLGIISIVNEWFKVNTNGEILHLVLPWQYSHFLNEWYKLEAIDVDLSRINFVSCEDFLRNRTSQYKKFSMDSFEEKFDNGLRNTSLEKRPLEPINMDNINRLYEDLNIVRFDTCRAIHCFWSYSVSVTFQLNDSETFKVSYSGDTRPNPKFIDIGYNSDVLIHESSLNNELIEEALAKKHSTMIEAINVSRYMNCPRLILTHFSTRFSSQANFIEGEEHFTRLSNELKDYLKEYNSRTNIYTLEEKLQRPIKQFNELDIAFAFDSYITRLNEVGDQKNVLDLLNELFEPDDEKENLKEMKRIEIKRQDKRNKRLELQKKRKHENNDS</sequence>
<keyword evidence="2" id="KW-1185">Reference proteome</keyword>
<reference evidence="1" key="1">
    <citation type="submission" date="2022-06" db="EMBL/GenBank/DDBJ databases">
        <authorList>
            <person name="Legras J.-L."/>
            <person name="Devillers H."/>
            <person name="Grondin C."/>
        </authorList>
    </citation>
    <scope>NUCLEOTIDE SEQUENCE</scope>
    <source>
        <strain evidence="1">CLIB 1444</strain>
    </source>
</reference>
<name>A0ACA9Y6N4_9ASCO</name>
<proteinExistence type="predicted"/>
<accession>A0ACA9Y6N4</accession>
<dbReference type="EMBL" id="CALSDN010000003">
    <property type="protein sequence ID" value="CAH6720422.1"/>
    <property type="molecule type" value="Genomic_DNA"/>
</dbReference>